<proteinExistence type="predicted"/>
<sequence length="125" mass="12572">MEINQDLRSTQQINPPEIAAIQVNNTGMDACTVNKEISAIPSVSASSEESVTDSGMANKFGSAETLGSVGKSASTLGSVGKSASDLSGMPGVQGKQMVSLNGSVSNSSEKLAGLGSAGKRSSLLH</sequence>
<dbReference type="EMBL" id="CM042021">
    <property type="protein sequence ID" value="KAI3819871.1"/>
    <property type="molecule type" value="Genomic_DNA"/>
</dbReference>
<reference evidence="1 2" key="2">
    <citation type="journal article" date="2022" name="Mol. Ecol. Resour.">
        <title>The genomes of chicory, endive, great burdock and yacon provide insights into Asteraceae paleo-polyploidization history and plant inulin production.</title>
        <authorList>
            <person name="Fan W."/>
            <person name="Wang S."/>
            <person name="Wang H."/>
            <person name="Wang A."/>
            <person name="Jiang F."/>
            <person name="Liu H."/>
            <person name="Zhao H."/>
            <person name="Xu D."/>
            <person name="Zhang Y."/>
        </authorList>
    </citation>
    <scope>NUCLEOTIDE SEQUENCE [LARGE SCALE GENOMIC DNA]</scope>
    <source>
        <strain evidence="2">cv. Yunnan</strain>
        <tissue evidence="1">Leaves</tissue>
    </source>
</reference>
<evidence type="ECO:0000313" key="2">
    <source>
        <dbReference type="Proteomes" id="UP001056120"/>
    </source>
</evidence>
<dbReference type="Proteomes" id="UP001056120">
    <property type="component" value="Linkage Group LG04"/>
</dbReference>
<comment type="caution">
    <text evidence="1">The sequence shown here is derived from an EMBL/GenBank/DDBJ whole genome shotgun (WGS) entry which is preliminary data.</text>
</comment>
<organism evidence="1 2">
    <name type="scientific">Smallanthus sonchifolius</name>
    <dbReference type="NCBI Taxonomy" id="185202"/>
    <lineage>
        <taxon>Eukaryota</taxon>
        <taxon>Viridiplantae</taxon>
        <taxon>Streptophyta</taxon>
        <taxon>Embryophyta</taxon>
        <taxon>Tracheophyta</taxon>
        <taxon>Spermatophyta</taxon>
        <taxon>Magnoliopsida</taxon>
        <taxon>eudicotyledons</taxon>
        <taxon>Gunneridae</taxon>
        <taxon>Pentapetalae</taxon>
        <taxon>asterids</taxon>
        <taxon>campanulids</taxon>
        <taxon>Asterales</taxon>
        <taxon>Asteraceae</taxon>
        <taxon>Asteroideae</taxon>
        <taxon>Heliantheae alliance</taxon>
        <taxon>Millerieae</taxon>
        <taxon>Smallanthus</taxon>
    </lineage>
</organism>
<reference evidence="2" key="1">
    <citation type="journal article" date="2022" name="Mol. Ecol. Resour.">
        <title>The genomes of chicory, endive, great burdock and yacon provide insights into Asteraceae palaeo-polyploidization history and plant inulin production.</title>
        <authorList>
            <person name="Fan W."/>
            <person name="Wang S."/>
            <person name="Wang H."/>
            <person name="Wang A."/>
            <person name="Jiang F."/>
            <person name="Liu H."/>
            <person name="Zhao H."/>
            <person name="Xu D."/>
            <person name="Zhang Y."/>
        </authorList>
    </citation>
    <scope>NUCLEOTIDE SEQUENCE [LARGE SCALE GENOMIC DNA]</scope>
    <source>
        <strain evidence="2">cv. Yunnan</strain>
    </source>
</reference>
<evidence type="ECO:0000313" key="1">
    <source>
        <dbReference type="EMBL" id="KAI3819871.1"/>
    </source>
</evidence>
<accession>A0ACB9JJK3</accession>
<keyword evidence="2" id="KW-1185">Reference proteome</keyword>
<name>A0ACB9JJK3_9ASTR</name>
<protein>
    <submittedName>
        <fullName evidence="1">Uncharacterized protein</fullName>
    </submittedName>
</protein>
<gene>
    <name evidence="1" type="ORF">L1987_13723</name>
</gene>